<dbReference type="Proteomes" id="UP000004116">
    <property type="component" value="Unassembled WGS sequence"/>
</dbReference>
<sequence>MKRQVIQSKWKSYCHVMRLDKPIGSLLLLWPTLWALWLAQRGMPDITILMVFVLGVFLMRAAGCVINDYADRDIDGHVKRTVNRPLVSGAISAYESKILFVVLLLFAFALVLTLNRMTIGLSLVALALAWIYPFMKRITHLPQVVLGVAFGWSIPMGFSAVSSSLPLVCWLLLLANICWTIAYDTQYAMVDRDDDLKIGVKSTAILFGQYDKLVIGALQLVTLLLMITVGYLMQLDNVFYYSILIAGALFLYQQKIIANREPNGCFRAFLNNNYVGLILFLGILFSYI</sequence>
<name>G2GWA3_9ENTR</name>
<comment type="function">
    <text evidence="12">Catalyzes the prenylation of para-hydroxybenzoate (PHB) with an all-trans polyprenyl group. Mediates the second step in the final reaction sequence of ubiquinone-8 (UQ-8) biosynthesis, which is the condensation of the polyisoprenoid side chain with PHB, generating the first membrane-bound Q intermediate 3-octaprenyl-4-hydroxybenzoate.</text>
</comment>
<organism evidence="14 15">
    <name type="scientific">Candidatus Regiella insecticola 5.15</name>
    <dbReference type="NCBI Taxonomy" id="1005043"/>
    <lineage>
        <taxon>Bacteria</taxon>
        <taxon>Pseudomonadati</taxon>
        <taxon>Pseudomonadota</taxon>
        <taxon>Gammaproteobacteria</taxon>
        <taxon>Enterobacterales</taxon>
        <taxon>Enterobacteriaceae</taxon>
        <taxon>aphid secondary symbionts</taxon>
        <taxon>Candidatus Regiella</taxon>
    </lineage>
</organism>
<evidence type="ECO:0000256" key="13">
    <source>
        <dbReference type="NCBIfam" id="TIGR01474"/>
    </source>
</evidence>
<evidence type="ECO:0000256" key="7">
    <source>
        <dbReference type="ARBA" id="ARBA00022688"/>
    </source>
</evidence>
<dbReference type="GO" id="GO:0005886">
    <property type="term" value="C:plasma membrane"/>
    <property type="evidence" value="ECO:0007669"/>
    <property type="project" value="UniProtKB-SubCell"/>
</dbReference>
<dbReference type="PATRIC" id="fig|1005043.3.peg.31"/>
<dbReference type="FunFam" id="1.10.357.140:FF:000002">
    <property type="entry name" value="4-hydroxybenzoate octaprenyltransferase"/>
    <property type="match status" value="1"/>
</dbReference>
<keyword evidence="7 12" id="KW-0831">Ubiquinone biosynthesis</keyword>
<comment type="pathway">
    <text evidence="12">Cofactor biosynthesis; ubiquinone biosynthesis.</text>
</comment>
<dbReference type="InterPro" id="IPR044878">
    <property type="entry name" value="UbiA_sf"/>
</dbReference>
<dbReference type="InterPro" id="IPR039653">
    <property type="entry name" value="Prenyltransferase"/>
</dbReference>
<evidence type="ECO:0000256" key="3">
    <source>
        <dbReference type="ARBA" id="ARBA00005985"/>
    </source>
</evidence>
<dbReference type="Pfam" id="PF01040">
    <property type="entry name" value="UbiA"/>
    <property type="match status" value="1"/>
</dbReference>
<comment type="cofactor">
    <cofactor evidence="1 12">
        <name>Mg(2+)</name>
        <dbReference type="ChEBI" id="CHEBI:18420"/>
    </cofactor>
</comment>
<evidence type="ECO:0000256" key="10">
    <source>
        <dbReference type="ARBA" id="ARBA00022989"/>
    </source>
</evidence>
<dbReference type="NCBIfam" id="TIGR01474">
    <property type="entry name" value="ubiA_proteo"/>
    <property type="match status" value="1"/>
</dbReference>
<dbReference type="UniPathway" id="UPA00232"/>
<dbReference type="PANTHER" id="PTHR11048:SF28">
    <property type="entry name" value="4-HYDROXYBENZOATE POLYPRENYLTRANSFERASE, MITOCHONDRIAL"/>
    <property type="match status" value="1"/>
</dbReference>
<dbReference type="OrthoDB" id="9782418at2"/>
<evidence type="ECO:0000256" key="8">
    <source>
        <dbReference type="ARBA" id="ARBA00022692"/>
    </source>
</evidence>
<reference evidence="14 15" key="1">
    <citation type="journal article" date="2012" name="Genome Res.">
        <title>Genomic basis of endosymbiont-conferred protection against an insect parasitoid.</title>
        <authorList>
            <person name="Hansen A.K."/>
            <person name="Vorburger C."/>
            <person name="Moran N.A."/>
        </authorList>
    </citation>
    <scope>NUCLEOTIDE SEQUENCE [LARGE SCALE GENOMIC DNA]</scope>
    <source>
        <strain evidence="15">R5.15</strain>
    </source>
</reference>
<dbReference type="RefSeq" id="WP_006705672.1">
    <property type="nucleotide sequence ID" value="NZ_AGCA01000010.1"/>
</dbReference>
<dbReference type="EMBL" id="AGCA01000010">
    <property type="protein sequence ID" value="EGY29978.1"/>
    <property type="molecule type" value="Genomic_DNA"/>
</dbReference>
<comment type="similarity">
    <text evidence="3 12">Belongs to the UbiA prenyltransferase family.</text>
</comment>
<keyword evidence="9 12" id="KW-0460">Magnesium</keyword>
<gene>
    <name evidence="12" type="primary">ubiA</name>
    <name evidence="14" type="ORF">Rin_00000310</name>
</gene>
<feature type="transmembrane region" description="Helical" evidence="12">
    <location>
        <begin position="117"/>
        <end position="134"/>
    </location>
</feature>
<feature type="transmembrane region" description="Helical" evidence="12">
    <location>
        <begin position="238"/>
        <end position="257"/>
    </location>
</feature>
<evidence type="ECO:0000256" key="11">
    <source>
        <dbReference type="ARBA" id="ARBA00023136"/>
    </source>
</evidence>
<keyword evidence="8 12" id="KW-0812">Transmembrane</keyword>
<keyword evidence="10 12" id="KW-1133">Transmembrane helix</keyword>
<comment type="catalytic activity">
    <reaction evidence="12">
        <text>all-trans-octaprenyl diphosphate + 4-hydroxybenzoate = 4-hydroxy-3-(all-trans-octaprenyl)benzoate + diphosphate</text>
        <dbReference type="Rhea" id="RHEA:27782"/>
        <dbReference type="ChEBI" id="CHEBI:1617"/>
        <dbReference type="ChEBI" id="CHEBI:17879"/>
        <dbReference type="ChEBI" id="CHEBI:33019"/>
        <dbReference type="ChEBI" id="CHEBI:57711"/>
        <dbReference type="EC" id="2.5.1.39"/>
    </reaction>
</comment>
<evidence type="ECO:0000313" key="14">
    <source>
        <dbReference type="EMBL" id="EGY29978.1"/>
    </source>
</evidence>
<evidence type="ECO:0000256" key="5">
    <source>
        <dbReference type="ARBA" id="ARBA00022519"/>
    </source>
</evidence>
<feature type="transmembrane region" description="Helical" evidence="12">
    <location>
        <begin position="86"/>
        <end position="111"/>
    </location>
</feature>
<keyword evidence="11 12" id="KW-0472">Membrane</keyword>
<protein>
    <recommendedName>
        <fullName evidence="12 13">4-hydroxybenzoate octaprenyltransferase</fullName>
        <ecNumber evidence="12 13">2.5.1.39</ecNumber>
    </recommendedName>
    <alternativeName>
        <fullName evidence="12">4-HB polyprenyltransferase</fullName>
    </alternativeName>
</protein>
<evidence type="ECO:0000313" key="15">
    <source>
        <dbReference type="Proteomes" id="UP000004116"/>
    </source>
</evidence>
<evidence type="ECO:0000256" key="6">
    <source>
        <dbReference type="ARBA" id="ARBA00022679"/>
    </source>
</evidence>
<dbReference type="InterPro" id="IPR030470">
    <property type="entry name" value="UbiA_prenylTrfase_CS"/>
</dbReference>
<evidence type="ECO:0000256" key="2">
    <source>
        <dbReference type="ARBA" id="ARBA00004141"/>
    </source>
</evidence>
<accession>G2GWA3</accession>
<dbReference type="HAMAP" id="MF_01635">
    <property type="entry name" value="UbiA"/>
    <property type="match status" value="1"/>
</dbReference>
<keyword evidence="5 12" id="KW-0997">Cell inner membrane</keyword>
<feature type="transmembrane region" description="Helical" evidence="12">
    <location>
        <begin position="46"/>
        <end position="66"/>
    </location>
</feature>
<feature type="transmembrane region" description="Helical" evidence="12">
    <location>
        <begin position="213"/>
        <end position="232"/>
    </location>
</feature>
<dbReference type="PROSITE" id="PS00943">
    <property type="entry name" value="UBIA"/>
    <property type="match status" value="1"/>
</dbReference>
<feature type="transmembrane region" description="Helical" evidence="12">
    <location>
        <begin position="164"/>
        <end position="183"/>
    </location>
</feature>
<dbReference type="Gene3D" id="1.20.120.1780">
    <property type="entry name" value="UbiA prenyltransferase"/>
    <property type="match status" value="1"/>
</dbReference>
<dbReference type="PANTHER" id="PTHR11048">
    <property type="entry name" value="PRENYLTRANSFERASES"/>
    <property type="match status" value="1"/>
</dbReference>
<comment type="subcellular location">
    <subcellularLocation>
        <location evidence="12">Cell inner membrane</location>
        <topology evidence="12">Multi-pass membrane protein</topology>
    </subcellularLocation>
    <subcellularLocation>
        <location evidence="2">Membrane</location>
        <topology evidence="2">Multi-pass membrane protein</topology>
    </subcellularLocation>
</comment>
<feature type="transmembrane region" description="Helical" evidence="12">
    <location>
        <begin position="269"/>
        <end position="287"/>
    </location>
</feature>
<dbReference type="Gene3D" id="1.10.357.140">
    <property type="entry name" value="UbiA prenyltransferase"/>
    <property type="match status" value="1"/>
</dbReference>
<evidence type="ECO:0000256" key="9">
    <source>
        <dbReference type="ARBA" id="ARBA00022842"/>
    </source>
</evidence>
<keyword evidence="6 12" id="KW-0808">Transferase</keyword>
<evidence type="ECO:0000256" key="1">
    <source>
        <dbReference type="ARBA" id="ARBA00001946"/>
    </source>
</evidence>
<dbReference type="AlphaFoldDB" id="G2GWA3"/>
<dbReference type="InterPro" id="IPR006370">
    <property type="entry name" value="HB_polyprenyltransferase-like"/>
</dbReference>
<dbReference type="EC" id="2.5.1.39" evidence="12 13"/>
<dbReference type="GO" id="GO:0006744">
    <property type="term" value="P:ubiquinone biosynthetic process"/>
    <property type="evidence" value="ECO:0007669"/>
    <property type="project" value="UniProtKB-UniRule"/>
</dbReference>
<proteinExistence type="inferred from homology"/>
<dbReference type="GO" id="GO:0008412">
    <property type="term" value="F:4-hydroxybenzoate polyprenyltransferase activity"/>
    <property type="evidence" value="ECO:0007669"/>
    <property type="project" value="UniProtKB-UniRule"/>
</dbReference>
<evidence type="ECO:0000256" key="4">
    <source>
        <dbReference type="ARBA" id="ARBA00022475"/>
    </source>
</evidence>
<keyword evidence="15" id="KW-1185">Reference proteome</keyword>
<dbReference type="FunFam" id="1.20.120.1780:FF:000001">
    <property type="entry name" value="4-hydroxybenzoate octaprenyltransferase"/>
    <property type="match status" value="1"/>
</dbReference>
<evidence type="ECO:0000256" key="12">
    <source>
        <dbReference type="HAMAP-Rule" id="MF_01635"/>
    </source>
</evidence>
<keyword evidence="4 12" id="KW-1003">Cell membrane</keyword>
<dbReference type="InterPro" id="IPR000537">
    <property type="entry name" value="UbiA_prenyltransferase"/>
</dbReference>
<comment type="caution">
    <text evidence="14">The sequence shown here is derived from an EMBL/GenBank/DDBJ whole genome shotgun (WGS) entry which is preliminary data.</text>
</comment>
<dbReference type="CDD" id="cd13959">
    <property type="entry name" value="PT_UbiA_COQ2"/>
    <property type="match status" value="1"/>
</dbReference>